<organism evidence="1 2">
    <name type="scientific">Pyropia yezoensis</name>
    <name type="common">Susabi-nori</name>
    <name type="synonym">Porphyra yezoensis</name>
    <dbReference type="NCBI Taxonomy" id="2788"/>
    <lineage>
        <taxon>Eukaryota</taxon>
        <taxon>Rhodophyta</taxon>
        <taxon>Bangiophyceae</taxon>
        <taxon>Bangiales</taxon>
        <taxon>Bangiaceae</taxon>
        <taxon>Pyropia</taxon>
    </lineage>
</organism>
<gene>
    <name evidence="1" type="ORF">I4F81_012034</name>
</gene>
<protein>
    <submittedName>
        <fullName evidence="1">Uncharacterized protein</fullName>
    </submittedName>
</protein>
<comment type="caution">
    <text evidence="1">The sequence shown here is derived from an EMBL/GenBank/DDBJ whole genome shotgun (WGS) entry which is preliminary data.</text>
</comment>
<keyword evidence="2" id="KW-1185">Reference proteome</keyword>
<accession>A0ACC3CHI1</accession>
<sequence length="198" mass="20597">MAASLDEAISDGSNYAGAKRILPTCMLTTASVGSRPQCCVTVCATTTKSARWMSWGTGVSFGGRSRSSNQPRWDAACPIAYGTFSISKTFDSSSFQGTLVSGSTYDMEELPVCASPGLQWATGISGGALQWSLVVPPKTSPRTGGSGSSGGTSNKQAAHSACVVGCRSKLKQVARAEPACIAEYQRKQLAFSGTRMEA</sequence>
<proteinExistence type="predicted"/>
<dbReference type="EMBL" id="CM020620">
    <property type="protein sequence ID" value="KAK1869560.1"/>
    <property type="molecule type" value="Genomic_DNA"/>
</dbReference>
<dbReference type="Proteomes" id="UP000798662">
    <property type="component" value="Chromosome 3"/>
</dbReference>
<evidence type="ECO:0000313" key="1">
    <source>
        <dbReference type="EMBL" id="KAK1869560.1"/>
    </source>
</evidence>
<name>A0ACC3CHI1_PYRYE</name>
<evidence type="ECO:0000313" key="2">
    <source>
        <dbReference type="Proteomes" id="UP000798662"/>
    </source>
</evidence>
<reference evidence="1" key="1">
    <citation type="submission" date="2019-11" db="EMBL/GenBank/DDBJ databases">
        <title>Nori genome reveals adaptations in red seaweeds to the harsh intertidal environment.</title>
        <authorList>
            <person name="Wang D."/>
            <person name="Mao Y."/>
        </authorList>
    </citation>
    <scope>NUCLEOTIDE SEQUENCE</scope>
    <source>
        <tissue evidence="1">Gametophyte</tissue>
    </source>
</reference>